<evidence type="ECO:0000259" key="1">
    <source>
        <dbReference type="Pfam" id="PF20376"/>
    </source>
</evidence>
<keyword evidence="3" id="KW-1185">Reference proteome</keyword>
<dbReference type="Pfam" id="PF20376">
    <property type="entry name" value="DUF6671"/>
    <property type="match status" value="1"/>
</dbReference>
<gene>
    <name evidence="2" type="ORF">N7Z68_05070</name>
</gene>
<dbReference type="RefSeq" id="WP_275117388.1">
    <property type="nucleotide sequence ID" value="NZ_JAOTPO010000003.1"/>
</dbReference>
<proteinExistence type="predicted"/>
<organism evidence="2 3">
    <name type="scientific">Alkalihalobacterium chitinilyticum</name>
    <dbReference type="NCBI Taxonomy" id="2980103"/>
    <lineage>
        <taxon>Bacteria</taxon>
        <taxon>Bacillati</taxon>
        <taxon>Bacillota</taxon>
        <taxon>Bacilli</taxon>
        <taxon>Bacillales</taxon>
        <taxon>Bacillaceae</taxon>
        <taxon>Alkalihalobacterium</taxon>
    </lineage>
</organism>
<dbReference type="Proteomes" id="UP001148125">
    <property type="component" value="Unassembled WGS sequence"/>
</dbReference>
<sequence length="287" mass="31968">MKKNNNLYKNQKAVLATMHKKEQVMAPVLKRELGIEVVVPEHLNTDDFGTFTNDVERVGDQLEAARTKLETAMLQSGLSIGLASEGSFSSHPIISFLPFNRELVLFVDKERDLEITGFVANGNTNYAGKVVGSFEEAYEFALAQGFPDHGVIVKATEDTLNPKEMEKGIVNAERLKQAVSDMLSVSGKSVFIQTDMRAMFNPTRMKNIELATLDLVQKLQTLCPACSTPGYEVVEYKKGLECECCGNATEAVRSHLYKCKKCTHEEEIQFPNGKEYADPARCNWCNP</sequence>
<accession>A0ABT5VB96</accession>
<name>A0ABT5VB96_9BACI</name>
<evidence type="ECO:0000313" key="3">
    <source>
        <dbReference type="Proteomes" id="UP001148125"/>
    </source>
</evidence>
<dbReference type="InterPro" id="IPR046612">
    <property type="entry name" value="DUF6671"/>
</dbReference>
<reference evidence="2" key="1">
    <citation type="submission" date="2024-05" db="EMBL/GenBank/DDBJ databases">
        <title>Alkalihalobacillus sp. strain MEB203 novel alkaliphilic bacterium from Lonar Lake, India.</title>
        <authorList>
            <person name="Joshi A."/>
            <person name="Thite S."/>
            <person name="Mengade P."/>
        </authorList>
    </citation>
    <scope>NUCLEOTIDE SEQUENCE</scope>
    <source>
        <strain evidence="2">MEB 203</strain>
    </source>
</reference>
<protein>
    <recommendedName>
        <fullName evidence="1">DUF6671 domain-containing protein</fullName>
    </recommendedName>
</protein>
<dbReference type="EMBL" id="JAOTPO010000003">
    <property type="protein sequence ID" value="MDE5412747.1"/>
    <property type="molecule type" value="Genomic_DNA"/>
</dbReference>
<feature type="domain" description="DUF6671" evidence="1">
    <location>
        <begin position="69"/>
        <end position="287"/>
    </location>
</feature>
<evidence type="ECO:0000313" key="2">
    <source>
        <dbReference type="EMBL" id="MDE5412747.1"/>
    </source>
</evidence>
<comment type="caution">
    <text evidence="2">The sequence shown here is derived from an EMBL/GenBank/DDBJ whole genome shotgun (WGS) entry which is preliminary data.</text>
</comment>